<dbReference type="CDD" id="cd00086">
    <property type="entry name" value="homeodomain"/>
    <property type="match status" value="1"/>
</dbReference>
<evidence type="ECO:0000256" key="4">
    <source>
        <dbReference type="ARBA" id="ARBA00023242"/>
    </source>
</evidence>
<proteinExistence type="inferred from homology"/>
<feature type="region of interest" description="Disordered" evidence="5">
    <location>
        <begin position="418"/>
        <end position="445"/>
    </location>
</feature>
<dbReference type="AlphaFoldDB" id="A0AAD7P3Q7"/>
<dbReference type="SUPFAM" id="SSF46689">
    <property type="entry name" value="Homeodomain-like"/>
    <property type="match status" value="1"/>
</dbReference>
<dbReference type="EMBL" id="JARKIB010000001">
    <property type="protein sequence ID" value="KAJ7786507.1"/>
    <property type="molecule type" value="Genomic_DNA"/>
</dbReference>
<keyword evidence="2 8" id="KW-0238">DNA-binding</keyword>
<evidence type="ECO:0000256" key="3">
    <source>
        <dbReference type="ARBA" id="ARBA00023155"/>
    </source>
</evidence>
<evidence type="ECO:0000313" key="8">
    <source>
        <dbReference type="EMBL" id="KAJ7786507.1"/>
    </source>
</evidence>
<reference evidence="8" key="1">
    <citation type="submission" date="2023-03" db="EMBL/GenBank/DDBJ databases">
        <title>Massive genome expansion in bonnet fungi (Mycena s.s.) driven by repeated elements and novel gene families across ecological guilds.</title>
        <authorList>
            <consortium name="Lawrence Berkeley National Laboratory"/>
            <person name="Harder C.B."/>
            <person name="Miyauchi S."/>
            <person name="Viragh M."/>
            <person name="Kuo A."/>
            <person name="Thoen E."/>
            <person name="Andreopoulos B."/>
            <person name="Lu D."/>
            <person name="Skrede I."/>
            <person name="Drula E."/>
            <person name="Henrissat B."/>
            <person name="Morin E."/>
            <person name="Kohler A."/>
            <person name="Barry K."/>
            <person name="LaButti K."/>
            <person name="Morin E."/>
            <person name="Salamov A."/>
            <person name="Lipzen A."/>
            <person name="Mereny Z."/>
            <person name="Hegedus B."/>
            <person name="Baldrian P."/>
            <person name="Stursova M."/>
            <person name="Weitz H."/>
            <person name="Taylor A."/>
            <person name="Grigoriev I.V."/>
            <person name="Nagy L.G."/>
            <person name="Martin F."/>
            <person name="Kauserud H."/>
        </authorList>
    </citation>
    <scope>NUCLEOTIDE SEQUENCE</scope>
    <source>
        <strain evidence="8">CBHHK182m</strain>
    </source>
</reference>
<evidence type="ECO:0000259" key="6">
    <source>
        <dbReference type="Pfam" id="PF05920"/>
    </source>
</evidence>
<dbReference type="GO" id="GO:0003677">
    <property type="term" value="F:DNA binding"/>
    <property type="evidence" value="ECO:0007669"/>
    <property type="project" value="UniProtKB-KW"/>
</dbReference>
<dbReference type="GO" id="GO:0006355">
    <property type="term" value="P:regulation of DNA-templated transcription"/>
    <property type="evidence" value="ECO:0007669"/>
    <property type="project" value="InterPro"/>
</dbReference>
<feature type="domain" description="KN homeodomain" evidence="6">
    <location>
        <begin position="135"/>
        <end position="174"/>
    </location>
</feature>
<dbReference type="Proteomes" id="UP001215598">
    <property type="component" value="Unassembled WGS sequence"/>
</dbReference>
<feature type="domain" description="Mating-type protein C-terminal" evidence="7">
    <location>
        <begin position="211"/>
        <end position="340"/>
    </location>
</feature>
<sequence length="573" mass="63306">MSSLDIRERLVRAESEFATVASMADPGAVASFTQSWEQLWVDLETASNAGLLDAETATIAHVVASRVSIFADSLLSFRTESANITAELETIFDGLDLDVPADKSSPIQPLASLPTSSITRTDPSLPPYIEPAYKWLLRHLHNPYPKKEVKEKIADETGSSVERISDWFIDVRRRMGWTRLLREEFSRKRADMTDAAVRYFINEDRRHPLPPNIIRRFVEIEAFAKEMYAAKLVPSALSNTLTAAVKDLTPELQEKAREERWAKLQAQRDVAKLGAFAYPSPAPSGYSSPVSDNGASTSFAGRKRSSSEASDSEEPYNKRPRFDDDSSVGAFGLPSPPYSGAINLRKRRMSDADAAPGAKRPRVRAASDPIPVTVTLAGTPDILADWFTSDRGGDTNIFEPGQLLDIKFFDPAEYEFEDSTTPADPVAKVPTLPPAPTLPPPTSDSDTIDFDIPADLQHLFNFADFPEAFIQPPPVNLDESFASYPLNDSFGPIVYEAPSFLEPFSGSYDHGFITRDSVVESFGFESVASHNNPAVYSAFPDGKASGNLINGLFEQQHKIQIQNEYMYQQPVSY</sequence>
<evidence type="ECO:0000256" key="2">
    <source>
        <dbReference type="ARBA" id="ARBA00023125"/>
    </source>
</evidence>
<keyword evidence="3 8" id="KW-0371">Homeobox</keyword>
<dbReference type="InterPro" id="IPR024441">
    <property type="entry name" value="Homeodomain1_C"/>
</dbReference>
<evidence type="ECO:0000259" key="7">
    <source>
        <dbReference type="Pfam" id="PF12737"/>
    </source>
</evidence>
<evidence type="ECO:0000256" key="1">
    <source>
        <dbReference type="ARBA" id="ARBA00005800"/>
    </source>
</evidence>
<feature type="region of interest" description="Disordered" evidence="5">
    <location>
        <begin position="282"/>
        <end position="334"/>
    </location>
</feature>
<accession>A0AAD7P3Q7</accession>
<organism evidence="8 9">
    <name type="scientific">Mycena metata</name>
    <dbReference type="NCBI Taxonomy" id="1033252"/>
    <lineage>
        <taxon>Eukaryota</taxon>
        <taxon>Fungi</taxon>
        <taxon>Dikarya</taxon>
        <taxon>Basidiomycota</taxon>
        <taxon>Agaricomycotina</taxon>
        <taxon>Agaricomycetes</taxon>
        <taxon>Agaricomycetidae</taxon>
        <taxon>Agaricales</taxon>
        <taxon>Marasmiineae</taxon>
        <taxon>Mycenaceae</taxon>
        <taxon>Mycena</taxon>
    </lineage>
</organism>
<dbReference type="Pfam" id="PF05920">
    <property type="entry name" value="Homeobox_KN"/>
    <property type="match status" value="1"/>
</dbReference>
<feature type="compositionally biased region" description="Polar residues" evidence="5">
    <location>
        <begin position="290"/>
        <end position="299"/>
    </location>
</feature>
<gene>
    <name evidence="8" type="ORF">B0H16DRAFT_1490701</name>
</gene>
<feature type="compositionally biased region" description="Pro residues" evidence="5">
    <location>
        <begin position="431"/>
        <end position="442"/>
    </location>
</feature>
<comment type="similarity">
    <text evidence="1">Belongs to the TALE/M-ATYP homeobox family.</text>
</comment>
<evidence type="ECO:0000313" key="9">
    <source>
        <dbReference type="Proteomes" id="UP001215598"/>
    </source>
</evidence>
<name>A0AAD7P3Q7_9AGAR</name>
<dbReference type="InterPro" id="IPR008422">
    <property type="entry name" value="KN_HD"/>
</dbReference>
<keyword evidence="4" id="KW-0539">Nucleus</keyword>
<dbReference type="Gene3D" id="1.10.10.60">
    <property type="entry name" value="Homeodomain-like"/>
    <property type="match status" value="1"/>
</dbReference>
<dbReference type="Pfam" id="PF12737">
    <property type="entry name" value="Mating_C"/>
    <property type="match status" value="1"/>
</dbReference>
<evidence type="ECO:0000256" key="5">
    <source>
        <dbReference type="SAM" id="MobiDB-lite"/>
    </source>
</evidence>
<keyword evidence="9" id="KW-1185">Reference proteome</keyword>
<dbReference type="InterPro" id="IPR001356">
    <property type="entry name" value="HD"/>
</dbReference>
<dbReference type="InterPro" id="IPR009057">
    <property type="entry name" value="Homeodomain-like_sf"/>
</dbReference>
<feature type="compositionally biased region" description="Basic and acidic residues" evidence="5">
    <location>
        <begin position="315"/>
        <end position="324"/>
    </location>
</feature>
<protein>
    <submittedName>
        <fullName evidence="8">C-terminal domain of homeodomain 1-domain-containing protein</fullName>
    </submittedName>
</protein>
<comment type="caution">
    <text evidence="8">The sequence shown here is derived from an EMBL/GenBank/DDBJ whole genome shotgun (WGS) entry which is preliminary data.</text>
</comment>